<dbReference type="GeneID" id="113497511"/>
<feature type="compositionally biased region" description="Gly residues" evidence="1">
    <location>
        <begin position="114"/>
        <end position="126"/>
    </location>
</feature>
<name>A0A7E5VX25_TRINI</name>
<evidence type="ECO:0000256" key="1">
    <source>
        <dbReference type="SAM" id="MobiDB-lite"/>
    </source>
</evidence>
<feature type="compositionally biased region" description="Basic residues" evidence="1">
    <location>
        <begin position="223"/>
        <end position="237"/>
    </location>
</feature>
<dbReference type="PANTHER" id="PTHR41142:SF1">
    <property type="entry name" value="SI:DKEY-16J16.4"/>
    <property type="match status" value="1"/>
</dbReference>
<dbReference type="CTD" id="47399"/>
<protein>
    <submittedName>
        <fullName evidence="3">Formin-like protein 18</fullName>
    </submittedName>
</protein>
<feature type="region of interest" description="Disordered" evidence="1">
    <location>
        <begin position="84"/>
        <end position="238"/>
    </location>
</feature>
<feature type="compositionally biased region" description="Basic and acidic residues" evidence="1">
    <location>
        <begin position="92"/>
        <end position="103"/>
    </location>
</feature>
<dbReference type="InParanoid" id="A0A7E5VX25"/>
<dbReference type="OrthoDB" id="6435011at2759"/>
<evidence type="ECO:0000313" key="2">
    <source>
        <dbReference type="Proteomes" id="UP000322000"/>
    </source>
</evidence>
<reference evidence="3" key="1">
    <citation type="submission" date="2025-08" db="UniProtKB">
        <authorList>
            <consortium name="RefSeq"/>
        </authorList>
    </citation>
    <scope>IDENTIFICATION</scope>
</reference>
<dbReference type="PANTHER" id="PTHR41142">
    <property type="entry name" value="SI:DKEY-16J16.4"/>
    <property type="match status" value="1"/>
</dbReference>
<dbReference type="AlphaFoldDB" id="A0A7E5VX25"/>
<organism evidence="2 3">
    <name type="scientific">Trichoplusia ni</name>
    <name type="common">Cabbage looper</name>
    <dbReference type="NCBI Taxonomy" id="7111"/>
    <lineage>
        <taxon>Eukaryota</taxon>
        <taxon>Metazoa</taxon>
        <taxon>Ecdysozoa</taxon>
        <taxon>Arthropoda</taxon>
        <taxon>Hexapoda</taxon>
        <taxon>Insecta</taxon>
        <taxon>Pterygota</taxon>
        <taxon>Neoptera</taxon>
        <taxon>Endopterygota</taxon>
        <taxon>Lepidoptera</taxon>
        <taxon>Glossata</taxon>
        <taxon>Ditrysia</taxon>
        <taxon>Noctuoidea</taxon>
        <taxon>Noctuidae</taxon>
        <taxon>Plusiinae</taxon>
        <taxon>Trichoplusia</taxon>
    </lineage>
</organism>
<feature type="compositionally biased region" description="Basic and acidic residues" evidence="1">
    <location>
        <begin position="26"/>
        <end position="42"/>
    </location>
</feature>
<feature type="compositionally biased region" description="Gly residues" evidence="1">
    <location>
        <begin position="204"/>
        <end position="213"/>
    </location>
</feature>
<dbReference type="Proteomes" id="UP000322000">
    <property type="component" value="Chromosome 9"/>
</dbReference>
<sequence length="274" mass="29082">VRRQTSGASRGSIMLKFLTHKLRTHSLNEESVSEKVEERDSGTESDDEADRAEPGDFCTDVIMKWNDVTDISMGGEACACAPTPPRLLPDPEPDHLYDHHSSEEELEVINGAPSGAGAGAEAGAGAGAAESRRRGASSPPPAAPEKRKWPAQPYLDPDTDELAARAPSSDDDDTKVETPVRFRTSPPLEALKPRRAGAVCSCAGSGGAAGGGRAAAERAPLSPRRRRLPLPPPRRHRPALDFDKMQQLKVGGGGVRSWRAVGGAHGGELSVFCW</sequence>
<accession>A0A7E5VX25</accession>
<dbReference type="RefSeq" id="XP_026732888.1">
    <property type="nucleotide sequence ID" value="XM_026877087.1"/>
</dbReference>
<feature type="region of interest" description="Disordered" evidence="1">
    <location>
        <begin position="26"/>
        <end position="55"/>
    </location>
</feature>
<gene>
    <name evidence="3" type="primary">LOC113497511</name>
</gene>
<evidence type="ECO:0000313" key="3">
    <source>
        <dbReference type="RefSeq" id="XP_026732888.1"/>
    </source>
</evidence>
<feature type="non-terminal residue" evidence="3">
    <location>
        <position position="1"/>
    </location>
</feature>
<dbReference type="KEGG" id="tnl:113497511"/>
<proteinExistence type="predicted"/>
<keyword evidence="2" id="KW-1185">Reference proteome</keyword>